<dbReference type="InterPro" id="IPR039889">
    <property type="entry name" value="CCD33"/>
</dbReference>
<reference evidence="4 5" key="1">
    <citation type="submission" date="2024-04" db="EMBL/GenBank/DDBJ databases">
        <authorList>
            <consortium name="Genoscope - CEA"/>
            <person name="William W."/>
        </authorList>
    </citation>
    <scope>NUCLEOTIDE SEQUENCE [LARGE SCALE GENOMIC DNA]</scope>
</reference>
<feature type="region of interest" description="Disordered" evidence="2">
    <location>
        <begin position="722"/>
        <end position="760"/>
    </location>
</feature>
<name>A0AAV2HR55_LYMST</name>
<feature type="compositionally biased region" description="Basic and acidic residues" evidence="2">
    <location>
        <begin position="213"/>
        <end position="283"/>
    </location>
</feature>
<feature type="domain" description="C2" evidence="3">
    <location>
        <begin position="353"/>
        <end position="476"/>
    </location>
</feature>
<evidence type="ECO:0000313" key="5">
    <source>
        <dbReference type="Proteomes" id="UP001497497"/>
    </source>
</evidence>
<evidence type="ECO:0000256" key="2">
    <source>
        <dbReference type="SAM" id="MobiDB-lite"/>
    </source>
</evidence>
<dbReference type="GO" id="GO:0005777">
    <property type="term" value="C:peroxisome"/>
    <property type="evidence" value="ECO:0007669"/>
    <property type="project" value="TreeGrafter"/>
</dbReference>
<dbReference type="SUPFAM" id="SSF49562">
    <property type="entry name" value="C2 domain (Calcium/lipid-binding domain, CaLB)"/>
    <property type="match status" value="1"/>
</dbReference>
<evidence type="ECO:0000313" key="4">
    <source>
        <dbReference type="EMBL" id="CAL1535913.1"/>
    </source>
</evidence>
<organism evidence="4 5">
    <name type="scientific">Lymnaea stagnalis</name>
    <name type="common">Great pond snail</name>
    <name type="synonym">Helix stagnalis</name>
    <dbReference type="NCBI Taxonomy" id="6523"/>
    <lineage>
        <taxon>Eukaryota</taxon>
        <taxon>Metazoa</taxon>
        <taxon>Spiralia</taxon>
        <taxon>Lophotrochozoa</taxon>
        <taxon>Mollusca</taxon>
        <taxon>Gastropoda</taxon>
        <taxon>Heterobranchia</taxon>
        <taxon>Euthyneura</taxon>
        <taxon>Panpulmonata</taxon>
        <taxon>Hygrophila</taxon>
        <taxon>Lymnaeoidea</taxon>
        <taxon>Lymnaeidae</taxon>
        <taxon>Lymnaea</taxon>
    </lineage>
</organism>
<sequence>MTSPRLPYPEVKSNRLGLPDSSTPAMSSSRMADGIEHKTLEFDVDILDAVFNRPGRYFVKMTIQSSATKDYTKILLKKWPDETLSKDYEAVTSVVNQKGQENEPEISMFDDKKFTFRLPAGFCKNDRNHDVYLLFEAFNLPTNSHDMGKKVGEGKVAIYPRTNAPRTNHSVNPGEDMYRHTQVVSLLRTSSKQGKAEMHCGRMRCSFALKEYDSEAERKKKREEEQRKRDEEEASRREDEERRRQEEERRRKKEEEERKLREEEERKRREKEKQKEPEPKMDELVNPFQTRPKVPRTPGPHDKRPQKPTAPVRAHSPISEWGDVNLPVSPSPSPPPADLRKTIDSPLRDYDKTTYSANQTWRHTSRPGHEQVDVIVHGASNLPSAPGGKTPQPFATVKTRKDVETNHKARSRTHAVVRPTNTPSWEELVTMEVTDKEAEREAMILSANDAISRLELVKYSIPISHLQPFHQYHVEIVLPARSGQEGVKMYASIMRKVSSLPKDPSSPNYLALEVFLRGVKLPLQNPVGPLIAVARIVPDYYNYKSDNLLTQPRAAGVTMSSITFPNPHPSAFTVVARSSHGYPQLSLLGRPEEQPKWNHPYLFCDEKDKATMFTPTAALVIEYYVANTAMTDEFWKIRSPVGFSSLLLDQKVYQQLSQEKAKMGMRVEGVPIMGSELRMTDGRAPLVGMVLKLITTYQPDSMVTMSNLENLPAMELREGAGTAPHTADVLQVRTPSPEPQRKEEPQEEEEEEIIAPGMYLQRVDKDRVPIKDGELPPYNAVESILPEYQYIFVDPNPNTDRSKSKPPPPSRHIGPPERGPFTTTTMATRDTNDLDQTHMNVLDYQMRDLDNYRTAVQRMGQDILTLRTQIRQLEGENSKLRIDVHHYDDNRKLLIDAADLDSLARPELQARYASLRQKLAAQTTELKDYKTKVQKLQNELIKKNDKEKDYLKMSHAHASQQELLQRLQDKVQKVRKLEETCRKQEKVIEKLEGVLYKMKGKSNKDGAMNDVNSALADENKRLREQIEDMKDQMTRAGMGGGEDLEKLELYQALERAEGRIMSLEKQLQENARSWGKEKADLSIRMNEAEHGFGRSGGMVLHDYPVLDSAYGRSFTVPSRLGPLLR</sequence>
<protein>
    <recommendedName>
        <fullName evidence="3">C2 domain-containing protein</fullName>
    </recommendedName>
</protein>
<feature type="region of interest" description="Disordered" evidence="2">
    <location>
        <begin position="213"/>
        <end position="348"/>
    </location>
</feature>
<feature type="compositionally biased region" description="Basic and acidic residues" evidence="2">
    <location>
        <begin position="338"/>
        <end position="348"/>
    </location>
</feature>
<feature type="region of interest" description="Disordered" evidence="2">
    <location>
        <begin position="793"/>
        <end position="833"/>
    </location>
</feature>
<proteinExistence type="predicted"/>
<dbReference type="Gene3D" id="2.60.40.150">
    <property type="entry name" value="C2 domain"/>
    <property type="match status" value="1"/>
</dbReference>
<dbReference type="InterPro" id="IPR000008">
    <property type="entry name" value="C2_dom"/>
</dbReference>
<comment type="caution">
    <text evidence="4">The sequence shown here is derived from an EMBL/GenBank/DDBJ whole genome shotgun (WGS) entry which is preliminary data.</text>
</comment>
<dbReference type="Proteomes" id="UP001497497">
    <property type="component" value="Unassembled WGS sequence"/>
</dbReference>
<gene>
    <name evidence="4" type="ORF">GSLYS_00009867001</name>
</gene>
<dbReference type="Pfam" id="PF00168">
    <property type="entry name" value="C2"/>
    <property type="match status" value="1"/>
</dbReference>
<dbReference type="PANTHER" id="PTHR21623">
    <property type="entry name" value="SPERIOLIN-BINDING FACTOR"/>
    <property type="match status" value="1"/>
</dbReference>
<evidence type="ECO:0000256" key="1">
    <source>
        <dbReference type="SAM" id="Coils"/>
    </source>
</evidence>
<feature type="coiled-coil region" evidence="1">
    <location>
        <begin position="856"/>
        <end position="1073"/>
    </location>
</feature>
<feature type="region of interest" description="Disordered" evidence="2">
    <location>
        <begin position="1"/>
        <end position="29"/>
    </location>
</feature>
<feature type="compositionally biased region" description="Polar residues" evidence="2">
    <location>
        <begin position="20"/>
        <end position="29"/>
    </location>
</feature>
<dbReference type="PANTHER" id="PTHR21623:SF2">
    <property type="entry name" value="COILED-COIL DOMAIN-CONTAINING PROTEIN 33"/>
    <property type="match status" value="1"/>
</dbReference>
<keyword evidence="1" id="KW-0175">Coiled coil</keyword>
<dbReference type="InterPro" id="IPR035892">
    <property type="entry name" value="C2_domain_sf"/>
</dbReference>
<keyword evidence="5" id="KW-1185">Reference proteome</keyword>
<dbReference type="EMBL" id="CAXITT010000215">
    <property type="protein sequence ID" value="CAL1535913.1"/>
    <property type="molecule type" value="Genomic_DNA"/>
</dbReference>
<accession>A0AAV2HR55</accession>
<evidence type="ECO:0000259" key="3">
    <source>
        <dbReference type="PROSITE" id="PS50004"/>
    </source>
</evidence>
<dbReference type="PROSITE" id="PS50004">
    <property type="entry name" value="C2"/>
    <property type="match status" value="1"/>
</dbReference>
<dbReference type="AlphaFoldDB" id="A0AAV2HR55"/>